<feature type="domain" description="EamA" evidence="2">
    <location>
        <begin position="17"/>
        <end position="130"/>
    </location>
</feature>
<protein>
    <recommendedName>
        <fullName evidence="2">EamA domain-containing protein</fullName>
    </recommendedName>
</protein>
<feature type="transmembrane region" description="Helical" evidence="1">
    <location>
        <begin position="108"/>
        <end position="129"/>
    </location>
</feature>
<keyword evidence="1" id="KW-0812">Transmembrane</keyword>
<feature type="transmembrane region" description="Helical" evidence="1">
    <location>
        <begin position="47"/>
        <end position="67"/>
    </location>
</feature>
<feature type="transmembrane region" description="Helical" evidence="1">
    <location>
        <begin position="82"/>
        <end position="102"/>
    </location>
</feature>
<keyword evidence="4" id="KW-1185">Reference proteome</keyword>
<comment type="caution">
    <text evidence="3">The sequence shown here is derived from an EMBL/GenBank/DDBJ whole genome shotgun (WGS) entry which is preliminary data.</text>
</comment>
<evidence type="ECO:0000256" key="1">
    <source>
        <dbReference type="SAM" id="Phobius"/>
    </source>
</evidence>
<accession>S2EQZ7</accession>
<gene>
    <name evidence="3" type="ORF">BG20_I1930</name>
</gene>
<feature type="non-terminal residue" evidence="3">
    <location>
        <position position="130"/>
    </location>
</feature>
<evidence type="ECO:0000313" key="3">
    <source>
        <dbReference type="EMBL" id="EPA04869.1"/>
    </source>
</evidence>
<feature type="transmembrane region" description="Helical" evidence="1">
    <location>
        <begin position="16"/>
        <end position="35"/>
    </location>
</feature>
<proteinExistence type="predicted"/>
<dbReference type="AlphaFoldDB" id="S2EQZ7"/>
<dbReference type="SUPFAM" id="SSF103481">
    <property type="entry name" value="Multidrug resistance efflux transporter EmrE"/>
    <property type="match status" value="1"/>
</dbReference>
<dbReference type="EMBL" id="AHJG01000245">
    <property type="protein sequence ID" value="EPA04869.1"/>
    <property type="molecule type" value="Genomic_DNA"/>
</dbReference>
<dbReference type="InterPro" id="IPR000620">
    <property type="entry name" value="EamA_dom"/>
</dbReference>
<dbReference type="InterPro" id="IPR037185">
    <property type="entry name" value="EmrE-like"/>
</dbReference>
<dbReference type="RefSeq" id="WP_010194059.1">
    <property type="nucleotide sequence ID" value="NZ_AHJG01000245.1"/>
</dbReference>
<evidence type="ECO:0000313" key="4">
    <source>
        <dbReference type="Proteomes" id="UP000014065"/>
    </source>
</evidence>
<dbReference type="Proteomes" id="UP000014065">
    <property type="component" value="Unassembled WGS sequence"/>
</dbReference>
<sequence>MEIISRINQSKQKFHNIGYVLALASAVLASLMHVVPKELLDNGINNVSPITLAFVIYIVNGLFFTSVSKKSTPISKITKKNWLFLSLIGIAEVLGLITYFFGLKDSSAANAAVLNSSEIIFSIFIAMIIL</sequence>
<keyword evidence="1" id="KW-1133">Transmembrane helix</keyword>
<name>S2EQZ7_9ARCH</name>
<dbReference type="GO" id="GO:0016020">
    <property type="term" value="C:membrane"/>
    <property type="evidence" value="ECO:0007669"/>
    <property type="project" value="InterPro"/>
</dbReference>
<evidence type="ECO:0000259" key="2">
    <source>
        <dbReference type="Pfam" id="PF00892"/>
    </source>
</evidence>
<keyword evidence="1" id="KW-0472">Membrane</keyword>
<organism evidence="3 4">
    <name type="scientific">Candidatus Nitrosarchaeum limnium BG20</name>
    <dbReference type="NCBI Taxonomy" id="859192"/>
    <lineage>
        <taxon>Archaea</taxon>
        <taxon>Nitrososphaerota</taxon>
        <taxon>Nitrososphaeria</taxon>
        <taxon>Nitrosopumilales</taxon>
        <taxon>Nitrosopumilaceae</taxon>
        <taxon>Nitrosarchaeum</taxon>
    </lineage>
</organism>
<dbReference type="Pfam" id="PF00892">
    <property type="entry name" value="EamA"/>
    <property type="match status" value="1"/>
</dbReference>
<reference evidence="3 4" key="1">
    <citation type="journal article" date="2012" name="J. Bacteriol.">
        <title>Genome Sequence of "Candidatus Nitrosoarchaeum limnia" BG20, a Low-Salinity Ammonia-Oxidizing Archaeon from the San Francisco Bay Estuary.</title>
        <authorList>
            <person name="Mosier A.C."/>
            <person name="Allen E.E."/>
            <person name="Kim M."/>
            <person name="Ferriera S."/>
            <person name="Francis C.A."/>
        </authorList>
    </citation>
    <scope>NUCLEOTIDE SEQUENCE [LARGE SCALE GENOMIC DNA]</scope>
    <source>
        <strain evidence="3 4">BG20</strain>
    </source>
</reference>